<dbReference type="EMBL" id="PNQX01000003">
    <property type="protein sequence ID" value="PMQ19166.1"/>
    <property type="molecule type" value="Genomic_DNA"/>
</dbReference>
<name>A0A2N7RZ42_9MICC</name>
<dbReference type="GeneID" id="303186314"/>
<dbReference type="SUPFAM" id="SSF51197">
    <property type="entry name" value="Clavaminate synthase-like"/>
    <property type="match status" value="1"/>
</dbReference>
<dbReference type="Gene3D" id="2.60.120.590">
    <property type="entry name" value="Alpha-ketoglutarate-dependent dioxygenase AlkB-like"/>
    <property type="match status" value="1"/>
</dbReference>
<dbReference type="GO" id="GO:0005737">
    <property type="term" value="C:cytoplasm"/>
    <property type="evidence" value="ECO:0007669"/>
    <property type="project" value="TreeGrafter"/>
</dbReference>
<dbReference type="AlphaFoldDB" id="A0A2N7RZ42"/>
<dbReference type="InterPro" id="IPR037151">
    <property type="entry name" value="AlkB-like_sf"/>
</dbReference>
<dbReference type="GO" id="GO:0035513">
    <property type="term" value="P:oxidative RNA demethylation"/>
    <property type="evidence" value="ECO:0007669"/>
    <property type="project" value="TreeGrafter"/>
</dbReference>
<evidence type="ECO:0000259" key="6">
    <source>
        <dbReference type="PROSITE" id="PS51471"/>
    </source>
</evidence>
<dbReference type="InterPro" id="IPR005123">
    <property type="entry name" value="Oxoglu/Fe-dep_dioxygenase_dom"/>
</dbReference>
<feature type="domain" description="Fe2OG dioxygenase" evidence="6">
    <location>
        <begin position="117"/>
        <end position="220"/>
    </location>
</feature>
<keyword evidence="3" id="KW-0560">Oxidoreductase</keyword>
<feature type="binding site" evidence="5">
    <location>
        <position position="137"/>
    </location>
    <ligand>
        <name>Fe cation</name>
        <dbReference type="ChEBI" id="CHEBI:24875"/>
        <note>catalytic</note>
    </ligand>
</feature>
<dbReference type="Proteomes" id="UP000235739">
    <property type="component" value="Unassembled WGS sequence"/>
</dbReference>
<evidence type="ECO:0000313" key="8">
    <source>
        <dbReference type="Proteomes" id="UP000235739"/>
    </source>
</evidence>
<keyword evidence="2 7" id="KW-0223">Dioxygenase</keyword>
<comment type="cofactor">
    <cofactor evidence="5">
        <name>Fe(2+)</name>
        <dbReference type="ChEBI" id="CHEBI:29033"/>
    </cofactor>
    <text evidence="5">Binds 1 Fe(2+) ion per subunit.</text>
</comment>
<evidence type="ECO:0000256" key="2">
    <source>
        <dbReference type="ARBA" id="ARBA00022964"/>
    </source>
</evidence>
<dbReference type="Pfam" id="PF13532">
    <property type="entry name" value="2OG-FeII_Oxy_2"/>
    <property type="match status" value="1"/>
</dbReference>
<gene>
    <name evidence="7" type="ORF">CIK84_17125</name>
</gene>
<dbReference type="OMA" id="CLINRYQ"/>
<feature type="binding site" evidence="5">
    <location>
        <position position="135"/>
    </location>
    <ligand>
        <name>Fe cation</name>
        <dbReference type="ChEBI" id="CHEBI:24875"/>
        <note>catalytic</note>
    </ligand>
</feature>
<evidence type="ECO:0000256" key="5">
    <source>
        <dbReference type="PIRSR" id="PIRSR604574-2"/>
    </source>
</evidence>
<evidence type="ECO:0000256" key="3">
    <source>
        <dbReference type="ARBA" id="ARBA00023002"/>
    </source>
</evidence>
<dbReference type="PANTHER" id="PTHR16557:SF2">
    <property type="entry name" value="NUCLEIC ACID DIOXYGENASE ALKBH1"/>
    <property type="match status" value="1"/>
</dbReference>
<dbReference type="PANTHER" id="PTHR16557">
    <property type="entry name" value="ALKYLATED DNA REPAIR PROTEIN ALKB-RELATED"/>
    <property type="match status" value="1"/>
</dbReference>
<sequence length="224" mass="24812">MESLFDDSALPRTGGALRPGAWHLPGWLDTAAQQWIVRRFFEWGDGPVPPHRTTVNGHPMSVQSLCLGWHWSPHRYSKTADDLDGQLVAPMEQWLIRLGKQAVAEATGDLRRAQDYQPDVALVNYYDVQATMGMHQDAEERINAPVVSLSIGDSATFRLGNTENRNRPWQELRLASGDLFVFDGPSRFAYHSVTKIHAGTAPAGLGLGGGRINITLRQTGLEEN</sequence>
<dbReference type="RefSeq" id="WP_013350060.1">
    <property type="nucleotide sequence ID" value="NZ_JABUYH010000055.1"/>
</dbReference>
<dbReference type="InterPro" id="IPR004574">
    <property type="entry name" value="Alkb"/>
</dbReference>
<keyword evidence="1 5" id="KW-0479">Metal-binding</keyword>
<accession>A0A2N7RZ42</accession>
<proteinExistence type="predicted"/>
<evidence type="ECO:0000256" key="4">
    <source>
        <dbReference type="ARBA" id="ARBA00023004"/>
    </source>
</evidence>
<dbReference type="PROSITE" id="PS51471">
    <property type="entry name" value="FE2OG_OXY"/>
    <property type="match status" value="1"/>
</dbReference>
<dbReference type="GO" id="GO:0035516">
    <property type="term" value="F:broad specificity oxidative DNA demethylase activity"/>
    <property type="evidence" value="ECO:0007669"/>
    <property type="project" value="TreeGrafter"/>
</dbReference>
<dbReference type="InterPro" id="IPR027450">
    <property type="entry name" value="AlkB-like"/>
</dbReference>
<keyword evidence="4 5" id="KW-0408">Iron</keyword>
<feature type="binding site" evidence="5">
    <location>
        <position position="191"/>
    </location>
    <ligand>
        <name>Fe cation</name>
        <dbReference type="ChEBI" id="CHEBI:24875"/>
        <note>catalytic</note>
    </ligand>
</feature>
<comment type="caution">
    <text evidence="7">The sequence shown here is derived from an EMBL/GenBank/DDBJ whole genome shotgun (WGS) entry which is preliminary data.</text>
</comment>
<evidence type="ECO:0000313" key="7">
    <source>
        <dbReference type="EMBL" id="PMQ19166.1"/>
    </source>
</evidence>
<dbReference type="GO" id="GO:0035515">
    <property type="term" value="F:oxidative RNA demethylase activity"/>
    <property type="evidence" value="ECO:0007669"/>
    <property type="project" value="TreeGrafter"/>
</dbReference>
<organism evidence="7 8">
    <name type="scientific">Glutamicibacter arilaitensis</name>
    <dbReference type="NCBI Taxonomy" id="256701"/>
    <lineage>
        <taxon>Bacteria</taxon>
        <taxon>Bacillati</taxon>
        <taxon>Actinomycetota</taxon>
        <taxon>Actinomycetes</taxon>
        <taxon>Micrococcales</taxon>
        <taxon>Micrococcaceae</taxon>
        <taxon>Glutamicibacter</taxon>
    </lineage>
</organism>
<dbReference type="GO" id="GO:0008198">
    <property type="term" value="F:ferrous iron binding"/>
    <property type="evidence" value="ECO:0007669"/>
    <property type="project" value="TreeGrafter"/>
</dbReference>
<reference evidence="7 8" key="1">
    <citation type="journal article" date="2017" name="Elife">
        <title>Extensive horizontal gene transfer in cheese-associated bacteria.</title>
        <authorList>
            <person name="Bonham K.S."/>
            <person name="Wolfe B.E."/>
            <person name="Dutton R.J."/>
        </authorList>
    </citation>
    <scope>NUCLEOTIDE SEQUENCE [LARGE SCALE GENOMIC DNA]</scope>
    <source>
        <strain evidence="7 8">JB182</strain>
    </source>
</reference>
<evidence type="ECO:0000256" key="1">
    <source>
        <dbReference type="ARBA" id="ARBA00022723"/>
    </source>
</evidence>
<protein>
    <submittedName>
        <fullName evidence="7">Alpha-ketoglutarate-dependent dioxygenase AlkB</fullName>
    </submittedName>
</protein>